<organism evidence="1 2">
    <name type="scientific">Rhodococcus phage Mbo2</name>
    <dbReference type="NCBI Taxonomy" id="2936911"/>
    <lineage>
        <taxon>Viruses</taxon>
        <taxon>Duplodnaviria</taxon>
        <taxon>Heunggongvirae</taxon>
        <taxon>Uroviricota</taxon>
        <taxon>Caudoviricetes</taxon>
        <taxon>Caudoviricetes incertae sedis</taxon>
        <taxon>Mboduovirus</taxon>
        <taxon>Mboduovirus mbo2</taxon>
    </lineage>
</organism>
<accession>A0A9E7LBL3</accession>
<proteinExistence type="predicted"/>
<dbReference type="Proteomes" id="UP001057233">
    <property type="component" value="Segment"/>
</dbReference>
<protein>
    <submittedName>
        <fullName evidence="1">Scaffolding protein</fullName>
    </submittedName>
</protein>
<dbReference type="EMBL" id="ON191531">
    <property type="protein sequence ID" value="URG17381.1"/>
    <property type="molecule type" value="Genomic_DNA"/>
</dbReference>
<sequence length="151" mass="16101">MPHFTKPSGDYAPFGKNEYRRSTKGLLYESYTFSAASMPTVTIDGTVQKVLQSGVVLAKITSGAESGKVGVFQADATDGRQTAANIVGVNDTFLPWQLLKRDADVSACYHGTLDQAKCIEYNTAGAPIALTNTTADAMRGTKGLDLMFHAS</sequence>
<reference evidence="1" key="1">
    <citation type="submission" date="2022-04" db="EMBL/GenBank/DDBJ databases">
        <authorList>
            <person name="Hwangbo M."/>
            <person name="Wang B."/>
            <person name="Gill J.J."/>
            <person name="Chu K.-H."/>
            <person name="Young R."/>
        </authorList>
    </citation>
    <scope>NUCLEOTIDE SEQUENCE</scope>
</reference>
<gene>
    <name evidence="1" type="ORF">Mbo2_011</name>
</gene>
<keyword evidence="2" id="KW-1185">Reference proteome</keyword>
<evidence type="ECO:0000313" key="1">
    <source>
        <dbReference type="EMBL" id="URG17381.1"/>
    </source>
</evidence>
<evidence type="ECO:0000313" key="2">
    <source>
        <dbReference type="Proteomes" id="UP001057233"/>
    </source>
</evidence>
<name>A0A9E7LBL3_9CAUD</name>